<dbReference type="GO" id="GO:0006302">
    <property type="term" value="P:double-strand break repair"/>
    <property type="evidence" value="ECO:0007669"/>
    <property type="project" value="TreeGrafter"/>
</dbReference>
<reference evidence="2 3" key="1">
    <citation type="submission" date="2018-06" db="EMBL/GenBank/DDBJ databases">
        <authorList>
            <consortium name="Pathogen Informatics"/>
            <person name="Doyle S."/>
        </authorList>
    </citation>
    <scope>NUCLEOTIDE SEQUENCE [LARGE SCALE GENOMIC DNA]</scope>
    <source>
        <strain evidence="2 3">NCTC12437</strain>
    </source>
</reference>
<dbReference type="PANTHER" id="PTHR32182">
    <property type="entry name" value="DNA REPLICATION AND REPAIR PROTEIN RECF"/>
    <property type="match status" value="1"/>
</dbReference>
<evidence type="ECO:0000256" key="1">
    <source>
        <dbReference type="SAM" id="Coils"/>
    </source>
</evidence>
<gene>
    <name evidence="2" type="ORF">NCTC12437_00279</name>
</gene>
<keyword evidence="1" id="KW-0175">Coiled coil</keyword>
<dbReference type="Gene3D" id="3.40.1140.10">
    <property type="match status" value="1"/>
</dbReference>
<name>A0A378I6P3_9GAMM</name>
<dbReference type="RefSeq" id="WP_115316901.1">
    <property type="nucleotide sequence ID" value="NZ_CAAAHV010000002.1"/>
</dbReference>
<feature type="coiled-coil region" evidence="1">
    <location>
        <begin position="868"/>
        <end position="895"/>
    </location>
</feature>
<dbReference type="STRING" id="28083.Lbir_1165"/>
<dbReference type="PANTHER" id="PTHR32182:SF22">
    <property type="entry name" value="ATP-DEPENDENT ENDONUCLEASE, OLD FAMILY-RELATED"/>
    <property type="match status" value="1"/>
</dbReference>
<sequence>MNGFRLQQIEVFNWGTFHQRVWRLTLEGKNGLLTGDIGAGKSTLVDAITTLLVPAHRIAYNKAAGAEAKERSLLSYVLGYYKSERSEAGQSAKPVALRNNSHYSVILGVFHNQATQQSVTLAQVFWIKDSGGQPARFFVVADEVLSIASHFTHFGQNINQLKKRLRLLSSSELLFDSFPPYAAAFKRRFGIQHDQALELFHQTVSMKSVGNLTEFVRDHMLEAFDVASRIESLIQHFDDLNRAHDAVVKAKAQIQKLSPLVKDLDLHSQVIHQKEHWRICREGLRYYFAHLKSGLLRQRLENLQEEIQKGTNRIAVLNETRASALAERDHLTRELLVNGGDRAERLRLEIEGNVREQNKRKQTAKDYEFLARDLELPFPDSFEQFIQNQAALKERLQNGEIRESAIQNEITELTVRFKTEQQRHRVLEEEIQSLQQRQSNISAQQIALRTHLCQALKLPEEDMPFIGELLQVQESEARWEGVAERLLHQFGLSLLVPDRHYQTVSAWVEGTHLKGRLVYYRVPAAIDARQLKTIQPGSLVEKIQIKPDTEFYTWLEMELSKRFDFLCCEDLDDFRKAQQAVTPAGQIKFSGQRHEKDDRFPINDKSRYILGWSNQKKIKTLLLQRQEQEQYLHQLSIQISRQQNARKAIDQEKIKILRLEAFKEFEALCWQELTRIIASLEKEKESLEQASDVLKELNAALEKTTTHIKSLEQQLDQQKDKTSRSEAKMEWAQQQLSICEQECLPKECGEAAALITALERYRTEALGSQQLTIESCDNKQQDLRSWIQKKIDSQDSKIKTLEERIIKSMEGYRRDYPAETQEVDARLEAGNEFKLMLSSLQADDLPRFEERFKALLNENTIREIANFQSQLNREVQDIKERIAQINRSLEEIEYNPGRYIALEIQDTRDMELRQFRSDLRQCTEGSLSSQEAAQYAEHKFLQVKAIIERFRGREGTTELDKRWTRKVTDVRQWFVFAASERWLEDHSEHEHYTDSGGKSGGQKEKLAYTVLAASLAYQFGLQAERASQQSFRFVVIDEAFGRGSDESARFGLDLFKTMGLQLLVVTPLQKIHIIEPYVASVGFVHSKEGGESLLRHLTIEEYKKEKEAYLAT</sequence>
<dbReference type="SUPFAM" id="SSF52540">
    <property type="entry name" value="P-loop containing nucleoside triphosphate hydrolases"/>
    <property type="match status" value="1"/>
</dbReference>
<dbReference type="AlphaFoldDB" id="A0A378I6P3"/>
<accession>A0A378I6P3</accession>
<dbReference type="Pfam" id="PF13555">
    <property type="entry name" value="AAA_29"/>
    <property type="match status" value="1"/>
</dbReference>
<dbReference type="GO" id="GO:0000731">
    <property type="term" value="P:DNA synthesis involved in DNA repair"/>
    <property type="evidence" value="ECO:0007669"/>
    <property type="project" value="TreeGrafter"/>
</dbReference>
<evidence type="ECO:0000313" key="2">
    <source>
        <dbReference type="EMBL" id="STX30522.1"/>
    </source>
</evidence>
<feature type="coiled-coil region" evidence="1">
    <location>
        <begin position="293"/>
        <end position="334"/>
    </location>
</feature>
<dbReference type="Pfam" id="PF13558">
    <property type="entry name" value="SbcC_Walker_B"/>
    <property type="match status" value="1"/>
</dbReference>
<feature type="coiled-coil region" evidence="1">
    <location>
        <begin position="670"/>
        <end position="728"/>
    </location>
</feature>
<dbReference type="InterPro" id="IPR027417">
    <property type="entry name" value="P-loop_NTPase"/>
</dbReference>
<feature type="coiled-coil region" evidence="1">
    <location>
        <begin position="410"/>
        <end position="444"/>
    </location>
</feature>
<protein>
    <submittedName>
        <fullName evidence="2">Uncharacterized protein conserved in bacteria</fullName>
    </submittedName>
</protein>
<dbReference type="Proteomes" id="UP000255066">
    <property type="component" value="Unassembled WGS sequence"/>
</dbReference>
<proteinExistence type="predicted"/>
<evidence type="ECO:0000313" key="3">
    <source>
        <dbReference type="Proteomes" id="UP000255066"/>
    </source>
</evidence>
<organism evidence="2 3">
    <name type="scientific">Legionella birminghamensis</name>
    <dbReference type="NCBI Taxonomy" id="28083"/>
    <lineage>
        <taxon>Bacteria</taxon>
        <taxon>Pseudomonadati</taxon>
        <taxon>Pseudomonadota</taxon>
        <taxon>Gammaproteobacteria</taxon>
        <taxon>Legionellales</taxon>
        <taxon>Legionellaceae</taxon>
        <taxon>Legionella</taxon>
    </lineage>
</organism>
<dbReference type="EMBL" id="UGNW01000001">
    <property type="protein sequence ID" value="STX30522.1"/>
    <property type="molecule type" value="Genomic_DNA"/>
</dbReference>